<dbReference type="InterPro" id="IPR036721">
    <property type="entry name" value="RCK_C_sf"/>
</dbReference>
<organism evidence="4 5">
    <name type="scientific">Rubripirellula tenax</name>
    <dbReference type="NCBI Taxonomy" id="2528015"/>
    <lineage>
        <taxon>Bacteria</taxon>
        <taxon>Pseudomonadati</taxon>
        <taxon>Planctomycetota</taxon>
        <taxon>Planctomycetia</taxon>
        <taxon>Pirellulales</taxon>
        <taxon>Pirellulaceae</taxon>
        <taxon>Rubripirellula</taxon>
    </lineage>
</organism>
<dbReference type="PROSITE" id="PS51202">
    <property type="entry name" value="RCK_C"/>
    <property type="match status" value="1"/>
</dbReference>
<feature type="domain" description="RCK C-terminal" evidence="3">
    <location>
        <begin position="147"/>
        <end position="232"/>
    </location>
</feature>
<feature type="region of interest" description="Disordered" evidence="1">
    <location>
        <begin position="229"/>
        <end position="251"/>
    </location>
</feature>
<feature type="compositionally biased region" description="Basic and acidic residues" evidence="1">
    <location>
        <begin position="229"/>
        <end position="244"/>
    </location>
</feature>
<dbReference type="GO" id="GO:0008324">
    <property type="term" value="F:monoatomic cation transmembrane transporter activity"/>
    <property type="evidence" value="ECO:0007669"/>
    <property type="project" value="InterPro"/>
</dbReference>
<dbReference type="AlphaFoldDB" id="A0A5C6FG62"/>
<keyword evidence="2" id="KW-1133">Transmembrane helix</keyword>
<keyword evidence="5" id="KW-1185">Reference proteome</keyword>
<feature type="transmembrane region" description="Helical" evidence="2">
    <location>
        <begin position="6"/>
        <end position="29"/>
    </location>
</feature>
<evidence type="ECO:0000256" key="2">
    <source>
        <dbReference type="SAM" id="Phobius"/>
    </source>
</evidence>
<feature type="transmembrane region" description="Helical" evidence="2">
    <location>
        <begin position="68"/>
        <end position="91"/>
    </location>
</feature>
<evidence type="ECO:0000313" key="4">
    <source>
        <dbReference type="EMBL" id="TWU59800.1"/>
    </source>
</evidence>
<keyword evidence="2" id="KW-0812">Transmembrane</keyword>
<dbReference type="InterPro" id="IPR006037">
    <property type="entry name" value="RCK_C"/>
</dbReference>
<dbReference type="Gene3D" id="3.30.70.1450">
    <property type="entry name" value="Regulator of K+ conductance, C-terminal domain"/>
    <property type="match status" value="1"/>
</dbReference>
<evidence type="ECO:0000313" key="5">
    <source>
        <dbReference type="Proteomes" id="UP000318288"/>
    </source>
</evidence>
<dbReference type="Pfam" id="PF02080">
    <property type="entry name" value="TrkA_C"/>
    <property type="match status" value="1"/>
</dbReference>
<accession>A0A5C6FG62</accession>
<feature type="transmembrane region" description="Helical" evidence="2">
    <location>
        <begin position="103"/>
        <end position="121"/>
    </location>
</feature>
<gene>
    <name evidence="4" type="ORF">Poly51_00720</name>
</gene>
<sequence>MVGVFPIISLLVALAVSMIVTRVAAMALMSTGLSRASAKFQARSAFTGAGFTTTESEMVVGHPVRRQIVATLMLLGNLGVATVGATVMISVMSTTNSTAQTRWWMLAILAAGIGFLWFFFTSRWVEHHTNRVIAWCLKRFTDLEVRDYVALLELSRGYAITEMLVEPGDWLADKTLASLRLSDEGILVLSIRRAGGIFHGTPRGEDIVRASDILILYGDLDDVEKLDQRRAGHQGDTEHKRSVEEQDEYEEQERIRLQELEAKLQTKRRIEADIEAERIAQAKADE</sequence>
<dbReference type="GO" id="GO:0006813">
    <property type="term" value="P:potassium ion transport"/>
    <property type="evidence" value="ECO:0007669"/>
    <property type="project" value="InterPro"/>
</dbReference>
<reference evidence="4 5" key="1">
    <citation type="submission" date="2019-02" db="EMBL/GenBank/DDBJ databases">
        <title>Deep-cultivation of Planctomycetes and their phenomic and genomic characterization uncovers novel biology.</title>
        <authorList>
            <person name="Wiegand S."/>
            <person name="Jogler M."/>
            <person name="Boedeker C."/>
            <person name="Pinto D."/>
            <person name="Vollmers J."/>
            <person name="Rivas-Marin E."/>
            <person name="Kohn T."/>
            <person name="Peeters S.H."/>
            <person name="Heuer A."/>
            <person name="Rast P."/>
            <person name="Oberbeckmann S."/>
            <person name="Bunk B."/>
            <person name="Jeske O."/>
            <person name="Meyerdierks A."/>
            <person name="Storesund J.E."/>
            <person name="Kallscheuer N."/>
            <person name="Luecker S."/>
            <person name="Lage O.M."/>
            <person name="Pohl T."/>
            <person name="Merkel B.J."/>
            <person name="Hornburger P."/>
            <person name="Mueller R.-W."/>
            <person name="Bruemmer F."/>
            <person name="Labrenz M."/>
            <person name="Spormann A.M."/>
            <person name="Op Den Camp H."/>
            <person name="Overmann J."/>
            <person name="Amann R."/>
            <person name="Jetten M.S.M."/>
            <person name="Mascher T."/>
            <person name="Medema M.H."/>
            <person name="Devos D.P."/>
            <person name="Kaster A.-K."/>
            <person name="Ovreas L."/>
            <person name="Rohde M."/>
            <person name="Galperin M.Y."/>
            <person name="Jogler C."/>
        </authorList>
    </citation>
    <scope>NUCLEOTIDE SEQUENCE [LARGE SCALE GENOMIC DNA]</scope>
    <source>
        <strain evidence="4 5">Poly51</strain>
    </source>
</reference>
<evidence type="ECO:0000259" key="3">
    <source>
        <dbReference type="PROSITE" id="PS51202"/>
    </source>
</evidence>
<dbReference type="EMBL" id="SJPW01000001">
    <property type="protein sequence ID" value="TWU59800.1"/>
    <property type="molecule type" value="Genomic_DNA"/>
</dbReference>
<dbReference type="Proteomes" id="UP000318288">
    <property type="component" value="Unassembled WGS sequence"/>
</dbReference>
<protein>
    <submittedName>
        <fullName evidence="4">TrkA-C domain protein</fullName>
    </submittedName>
</protein>
<evidence type="ECO:0000256" key="1">
    <source>
        <dbReference type="SAM" id="MobiDB-lite"/>
    </source>
</evidence>
<dbReference type="SUPFAM" id="SSF116726">
    <property type="entry name" value="TrkA C-terminal domain-like"/>
    <property type="match status" value="1"/>
</dbReference>
<proteinExistence type="predicted"/>
<comment type="caution">
    <text evidence="4">The sequence shown here is derived from an EMBL/GenBank/DDBJ whole genome shotgun (WGS) entry which is preliminary data.</text>
</comment>
<name>A0A5C6FG62_9BACT</name>
<keyword evidence="2" id="KW-0472">Membrane</keyword>